<sequence>MSAIGREIGTSYQQVKKYEAGDNRMSASTLFRLSHVLDVGIGDFFKGLPARTEQAGDGPADKTASAGGLGQVLDRVEDREVRQHLEGLLQALASRR</sequence>
<dbReference type="Proteomes" id="UP001163223">
    <property type="component" value="Chromosome"/>
</dbReference>
<organism evidence="1 2">
    <name type="scientific">Antarcticirhabdus aurantiaca</name>
    <dbReference type="NCBI Taxonomy" id="2606717"/>
    <lineage>
        <taxon>Bacteria</taxon>
        <taxon>Pseudomonadati</taxon>
        <taxon>Pseudomonadota</taxon>
        <taxon>Alphaproteobacteria</taxon>
        <taxon>Hyphomicrobiales</taxon>
        <taxon>Aurantimonadaceae</taxon>
        <taxon>Antarcticirhabdus</taxon>
    </lineage>
</organism>
<reference evidence="1" key="1">
    <citation type="submission" date="2022-11" db="EMBL/GenBank/DDBJ databases">
        <title>beta-Carotene-producing bacterium, Jeongeuplla avenae sp. nov., alleviates the salt stress of Arabidopsis seedlings.</title>
        <authorList>
            <person name="Jiang L."/>
            <person name="Lee J."/>
        </authorList>
    </citation>
    <scope>NUCLEOTIDE SEQUENCE</scope>
    <source>
        <strain evidence="1">DY_R2A_6</strain>
    </source>
</reference>
<keyword evidence="2" id="KW-1185">Reference proteome</keyword>
<name>A0ACD4NJ50_9HYPH</name>
<accession>A0ACD4NJ50</accession>
<dbReference type="EMBL" id="CP113520">
    <property type="protein sequence ID" value="WAJ26870.1"/>
    <property type="molecule type" value="Genomic_DNA"/>
</dbReference>
<gene>
    <name evidence="1" type="ORF">OXU80_18645</name>
</gene>
<evidence type="ECO:0000313" key="1">
    <source>
        <dbReference type="EMBL" id="WAJ26870.1"/>
    </source>
</evidence>
<protein>
    <submittedName>
        <fullName evidence="1">Helix-turn-helix transcriptional regulator</fullName>
    </submittedName>
</protein>
<evidence type="ECO:0000313" key="2">
    <source>
        <dbReference type="Proteomes" id="UP001163223"/>
    </source>
</evidence>
<proteinExistence type="predicted"/>